<keyword evidence="1" id="KW-0812">Transmembrane</keyword>
<sequence length="134" mass="14696">MQANENVAKKLADLTMKAKLERAELQQEIYEIRNKPRTLANVGVAAYKTARSIGLDDMKVILPIAKTVLLPAGIALGRILAEKSSPKRVAGVAGIVLGAFGILKGIQYDKKRRALREEEKGYLPEVIEEPTSKK</sequence>
<keyword evidence="3" id="KW-1185">Reference proteome</keyword>
<name>A0A227KK50_9BURK</name>
<feature type="transmembrane region" description="Helical" evidence="1">
    <location>
        <begin position="87"/>
        <end position="106"/>
    </location>
</feature>
<keyword evidence="1" id="KW-1133">Transmembrane helix</keyword>
<evidence type="ECO:0000256" key="1">
    <source>
        <dbReference type="SAM" id="Phobius"/>
    </source>
</evidence>
<protein>
    <submittedName>
        <fullName evidence="2">Uncharacterized protein</fullName>
    </submittedName>
</protein>
<accession>A0A227KK50</accession>
<keyword evidence="1" id="KW-0472">Membrane</keyword>
<reference evidence="3" key="1">
    <citation type="submission" date="2017-05" db="EMBL/GenBank/DDBJ databases">
        <title>Improved OligoMM genomes.</title>
        <authorList>
            <person name="Garzetti D."/>
        </authorList>
    </citation>
    <scope>NUCLEOTIDE SEQUENCE [LARGE SCALE GENOMIC DNA]</scope>
    <source>
        <strain evidence="3">YL45</strain>
    </source>
</reference>
<evidence type="ECO:0000313" key="2">
    <source>
        <dbReference type="EMBL" id="OXE47720.1"/>
    </source>
</evidence>
<gene>
    <name evidence="2" type="ORF">ADH67_08045</name>
</gene>
<dbReference type="Proteomes" id="UP000214610">
    <property type="component" value="Unassembled WGS sequence"/>
</dbReference>
<dbReference type="AlphaFoldDB" id="A0A227KK50"/>
<comment type="caution">
    <text evidence="2">The sequence shown here is derived from an EMBL/GenBank/DDBJ whole genome shotgun (WGS) entry which is preliminary data.</text>
</comment>
<dbReference type="EMBL" id="NHMP01000004">
    <property type="protein sequence ID" value="OXE47720.1"/>
    <property type="molecule type" value="Genomic_DNA"/>
</dbReference>
<proteinExistence type="predicted"/>
<organism evidence="2 3">
    <name type="scientific">Turicimonas muris</name>
    <dbReference type="NCBI Taxonomy" id="1796652"/>
    <lineage>
        <taxon>Bacteria</taxon>
        <taxon>Pseudomonadati</taxon>
        <taxon>Pseudomonadota</taxon>
        <taxon>Betaproteobacteria</taxon>
        <taxon>Burkholderiales</taxon>
        <taxon>Sutterellaceae</taxon>
        <taxon>Turicimonas</taxon>
    </lineage>
</organism>
<evidence type="ECO:0000313" key="3">
    <source>
        <dbReference type="Proteomes" id="UP000214610"/>
    </source>
</evidence>
<dbReference type="RefSeq" id="WP_066595225.1">
    <property type="nucleotide sequence ID" value="NZ_CAJTBZ010000002.1"/>
</dbReference>
<dbReference type="GeneID" id="78362752"/>
<feature type="transmembrane region" description="Helical" evidence="1">
    <location>
        <begin position="60"/>
        <end position="81"/>
    </location>
</feature>